<proteinExistence type="predicted"/>
<reference evidence="1 4" key="1">
    <citation type="submission" date="2016-10" db="EMBL/GenBank/DDBJ databases">
        <title>Draft genome sequences of four alkaliphilic bacteria belonging to the Anaerobacillus genus.</title>
        <authorList>
            <person name="Bassil N.M."/>
            <person name="Lloyd J.R."/>
        </authorList>
    </citation>
    <scope>NUCLEOTIDE SEQUENCE [LARGE SCALE GENOMIC DNA]</scope>
    <source>
        <strain evidence="1 4">NB2006</strain>
    </source>
</reference>
<dbReference type="EMBL" id="LQXD01000102">
    <property type="protein sequence ID" value="OIJ16393.1"/>
    <property type="molecule type" value="Genomic_DNA"/>
</dbReference>
<dbReference type="Proteomes" id="UP000180175">
    <property type="component" value="Chromosome"/>
</dbReference>
<protein>
    <submittedName>
        <fullName evidence="1">Uncharacterized protein</fullName>
    </submittedName>
</protein>
<keyword evidence="4" id="KW-1185">Reference proteome</keyword>
<reference evidence="3 4" key="2">
    <citation type="journal article" date="2017" name="Genome Announc.">
        <title>Draft Genome Sequences of Four Alkaliphilic Bacteria Belonging to the Anaerobacillus Genus.</title>
        <authorList>
            <person name="Bassil N.M."/>
            <person name="Lloyd J.R."/>
        </authorList>
    </citation>
    <scope>NUCLEOTIDE SEQUENCE [LARGE SCALE GENOMIC DNA]</scope>
    <source>
        <strain evidence="3 4">NB2006</strain>
    </source>
</reference>
<dbReference type="EMBL" id="LQXD01000076">
    <property type="protein sequence ID" value="OIJ20059.1"/>
    <property type="molecule type" value="Genomic_DNA"/>
</dbReference>
<dbReference type="RefSeq" id="WP_071316794.1">
    <property type="nucleotide sequence ID" value="NZ_CP063356.2"/>
</dbReference>
<evidence type="ECO:0000313" key="3">
    <source>
        <dbReference type="EMBL" id="QOY37720.1"/>
    </source>
</evidence>
<gene>
    <name evidence="3" type="ORF">AWH56_009105</name>
    <name evidence="2" type="ORF">AWH56_08815</name>
    <name evidence="1" type="ORF">AWH56_11370</name>
</gene>
<evidence type="ECO:0000313" key="2">
    <source>
        <dbReference type="EMBL" id="OIJ20059.1"/>
    </source>
</evidence>
<name>A0A1S2LW45_9BACI</name>
<organism evidence="1 4">
    <name type="scientific">Anaerobacillus isosaccharinicus</name>
    <dbReference type="NCBI Taxonomy" id="1532552"/>
    <lineage>
        <taxon>Bacteria</taxon>
        <taxon>Bacillati</taxon>
        <taxon>Bacillota</taxon>
        <taxon>Bacilli</taxon>
        <taxon>Bacillales</taxon>
        <taxon>Bacillaceae</taxon>
        <taxon>Anaerobacillus</taxon>
    </lineage>
</organism>
<dbReference type="AlphaFoldDB" id="A0A1S2LW45"/>
<evidence type="ECO:0000313" key="1">
    <source>
        <dbReference type="EMBL" id="OIJ16393.1"/>
    </source>
</evidence>
<dbReference type="KEGG" id="aia:AWH56_009105"/>
<reference evidence="3 4" key="3">
    <citation type="journal article" date="2019" name="Int. J. Syst. Evol. Microbiol.">
        <title>Anaerobacillus isosaccharinicus sp. nov., an alkaliphilic bacterium which degrades isosaccharinic acid.</title>
        <authorList>
            <person name="Bassil N.M."/>
            <person name="Lloyd J.R."/>
        </authorList>
    </citation>
    <scope>NUCLEOTIDE SEQUENCE [LARGE SCALE GENOMIC DNA]</scope>
    <source>
        <strain evidence="3 4">NB2006</strain>
    </source>
</reference>
<sequence>MDEVLEFKKNERVPEWIFEGELYFGTDVVVIKKSVGHVIVKGDFDPIKERLIDVKNLIGQSCKSFYGINTRNEKPYSLSSILVKY</sequence>
<evidence type="ECO:0000313" key="4">
    <source>
        <dbReference type="Proteomes" id="UP000180175"/>
    </source>
</evidence>
<reference evidence="3" key="4">
    <citation type="submission" date="2020-10" db="EMBL/GenBank/DDBJ databases">
        <authorList>
            <person name="Bassil N.M."/>
            <person name="Lloyd J.R."/>
        </authorList>
    </citation>
    <scope>NUCLEOTIDE SEQUENCE</scope>
    <source>
        <strain evidence="3">NB2006</strain>
    </source>
</reference>
<accession>A0A1S2LW45</accession>
<dbReference type="EMBL" id="CP063356">
    <property type="protein sequence ID" value="QOY37720.1"/>
    <property type="molecule type" value="Genomic_DNA"/>
</dbReference>